<evidence type="ECO:0000313" key="6">
    <source>
        <dbReference type="EMBL" id="PMD58737.1"/>
    </source>
</evidence>
<comment type="cofactor">
    <cofactor evidence="4">
        <name>FAD</name>
        <dbReference type="ChEBI" id="CHEBI:57692"/>
    </cofactor>
    <text evidence="4">Binds 1 FAD per monomer.</text>
</comment>
<dbReference type="Gene3D" id="3.90.700.10">
    <property type="entry name" value="Succinate dehydrogenase/fumarate reductase flavoprotein, catalytic domain"/>
    <property type="match status" value="1"/>
</dbReference>
<protein>
    <recommendedName>
        <fullName evidence="4">Fumarate reductase</fullName>
        <ecNumber evidence="4">1.3.1.6</ecNumber>
    </recommendedName>
</protein>
<dbReference type="InterPro" id="IPR027477">
    <property type="entry name" value="Succ_DH/fumarate_Rdtase_cat_sf"/>
</dbReference>
<dbReference type="STRING" id="1095630.A0A2J6T6U1"/>
<dbReference type="GO" id="GO:0010181">
    <property type="term" value="F:FMN binding"/>
    <property type="evidence" value="ECO:0007669"/>
    <property type="project" value="InterPro"/>
</dbReference>
<dbReference type="InterPro" id="IPR003953">
    <property type="entry name" value="FAD-dep_OxRdtase_2_FAD-bd"/>
</dbReference>
<dbReference type="GO" id="GO:0016156">
    <property type="term" value="F:fumarate reductase (NADH) activity"/>
    <property type="evidence" value="ECO:0007669"/>
    <property type="project" value="UniProtKB-EC"/>
</dbReference>
<comment type="function">
    <text evidence="4">Irreversibly catalyzes the reduction of fumarate to succinate.</text>
</comment>
<keyword evidence="1 4" id="KW-0285">Flavoprotein</keyword>
<dbReference type="OrthoDB" id="10252157at2759"/>
<dbReference type="InParanoid" id="A0A2J6T6U1"/>
<dbReference type="Gene3D" id="3.50.50.60">
    <property type="entry name" value="FAD/NAD(P)-binding domain"/>
    <property type="match status" value="1"/>
</dbReference>
<evidence type="ECO:0000256" key="3">
    <source>
        <dbReference type="ARBA" id="ARBA00023002"/>
    </source>
</evidence>
<evidence type="ECO:0000256" key="2">
    <source>
        <dbReference type="ARBA" id="ARBA00022827"/>
    </source>
</evidence>
<dbReference type="NCBIfam" id="TIGR01813">
    <property type="entry name" value="flavo_cyto_c"/>
    <property type="match status" value="1"/>
</dbReference>
<accession>A0A2J6T6U1</accession>
<dbReference type="GeneID" id="36588456"/>
<dbReference type="EMBL" id="KZ613817">
    <property type="protein sequence ID" value="PMD58737.1"/>
    <property type="molecule type" value="Genomic_DNA"/>
</dbReference>
<gene>
    <name evidence="6" type="ORF">K444DRAFT_613589</name>
</gene>
<evidence type="ECO:0000256" key="4">
    <source>
        <dbReference type="RuleBase" id="RU366062"/>
    </source>
</evidence>
<evidence type="ECO:0000256" key="1">
    <source>
        <dbReference type="ARBA" id="ARBA00022630"/>
    </source>
</evidence>
<dbReference type="Pfam" id="PF00890">
    <property type="entry name" value="FAD_binding_2"/>
    <property type="match status" value="1"/>
</dbReference>
<keyword evidence="7" id="KW-1185">Reference proteome</keyword>
<dbReference type="AlphaFoldDB" id="A0A2J6T6U1"/>
<dbReference type="PANTHER" id="PTHR43400">
    <property type="entry name" value="FUMARATE REDUCTASE"/>
    <property type="match status" value="1"/>
</dbReference>
<sequence>MSRRKILTLICISLFIALSSILLRQLNFTSSPPSFSFQTKSKAKMSSEAKIAIIVGSGLAGLSAASTLVAKEIHVTLLERSPKPGGNSIKASSGINGAPTKFQPGPPFSDLFFYSDTITSSGVAFSSSSGEDRRREKLVGKLVNESSGCIDWLVKKGVDLRLVAQLGGHSFPRTHRGAGKTPPGFSIVSTLVKELKTSPLFTIQTGCVVTRILKEGGKVDRVEFVCEDGEKKELRGPVIVATGGFAGDANGLLATYRPDLAGYPSTNDARPGSQPLLTEIGAQLLDMAEVQVHPTAFVDPKDLLSPVKFLAAELLRGEGGLLLSDKGRRFVNEMQTRKVVTDAVTALPLGEETPKQWDVQLVLDEGVYKNASSHMDFYIFKGLMHKCALSELGEEALRTVKQYCLASAGEEEDKLGRTYFGHWELKPDEVSGGSVVYVGRVTPAVHFTMGGVVINEKSEVLDASGEKIEGVWAAGEVAGGVHGGNRLGGSSLLECYVFGRIAGSEVVRYLDL</sequence>
<reference evidence="6 7" key="1">
    <citation type="submission" date="2016-04" db="EMBL/GenBank/DDBJ databases">
        <title>A degradative enzymes factory behind the ericoid mycorrhizal symbiosis.</title>
        <authorList>
            <consortium name="DOE Joint Genome Institute"/>
            <person name="Martino E."/>
            <person name="Morin E."/>
            <person name="Grelet G."/>
            <person name="Kuo A."/>
            <person name="Kohler A."/>
            <person name="Daghino S."/>
            <person name="Barry K."/>
            <person name="Choi C."/>
            <person name="Cichocki N."/>
            <person name="Clum A."/>
            <person name="Copeland A."/>
            <person name="Hainaut M."/>
            <person name="Haridas S."/>
            <person name="Labutti K."/>
            <person name="Lindquist E."/>
            <person name="Lipzen A."/>
            <person name="Khouja H.-R."/>
            <person name="Murat C."/>
            <person name="Ohm R."/>
            <person name="Olson A."/>
            <person name="Spatafora J."/>
            <person name="Veneault-Fourrey C."/>
            <person name="Henrissat B."/>
            <person name="Grigoriev I."/>
            <person name="Martin F."/>
            <person name="Perotto S."/>
        </authorList>
    </citation>
    <scope>NUCLEOTIDE SEQUENCE [LARGE SCALE GENOMIC DNA]</scope>
    <source>
        <strain evidence="6 7">E</strain>
    </source>
</reference>
<dbReference type="SUPFAM" id="SSF56425">
    <property type="entry name" value="Succinate dehydrogenase/fumarate reductase flavoprotein, catalytic domain"/>
    <property type="match status" value="1"/>
</dbReference>
<dbReference type="InterPro" id="IPR036188">
    <property type="entry name" value="FAD/NAD-bd_sf"/>
</dbReference>
<comment type="catalytic activity">
    <reaction evidence="4">
        <text>succinate + NAD(+) = fumarate + NADH + H(+)</text>
        <dbReference type="Rhea" id="RHEA:18281"/>
        <dbReference type="ChEBI" id="CHEBI:15378"/>
        <dbReference type="ChEBI" id="CHEBI:29806"/>
        <dbReference type="ChEBI" id="CHEBI:30031"/>
        <dbReference type="ChEBI" id="CHEBI:57540"/>
        <dbReference type="ChEBI" id="CHEBI:57945"/>
        <dbReference type="EC" id="1.3.1.6"/>
    </reaction>
</comment>
<proteinExistence type="inferred from homology"/>
<name>A0A2J6T6U1_9HELO</name>
<dbReference type="InterPro" id="IPR010960">
    <property type="entry name" value="Flavocytochrome_c"/>
</dbReference>
<dbReference type="RefSeq" id="XP_024735641.1">
    <property type="nucleotide sequence ID" value="XM_024880379.1"/>
</dbReference>
<feature type="domain" description="FAD-dependent oxidoreductase 2 FAD-binding" evidence="5">
    <location>
        <begin position="53"/>
        <end position="492"/>
    </location>
</feature>
<dbReference type="PANTHER" id="PTHR43400:SF12">
    <property type="entry name" value="FUMARATE REDUCTASE"/>
    <property type="match status" value="1"/>
</dbReference>
<keyword evidence="3 4" id="KW-0560">Oxidoreductase</keyword>
<dbReference type="EC" id="1.3.1.6" evidence="4"/>
<evidence type="ECO:0000259" key="5">
    <source>
        <dbReference type="Pfam" id="PF00890"/>
    </source>
</evidence>
<dbReference type="InterPro" id="IPR050315">
    <property type="entry name" value="FAD-oxidoreductase_2"/>
</dbReference>
<evidence type="ECO:0000313" key="7">
    <source>
        <dbReference type="Proteomes" id="UP000235371"/>
    </source>
</evidence>
<organism evidence="6 7">
    <name type="scientific">Hyaloscypha bicolor E</name>
    <dbReference type="NCBI Taxonomy" id="1095630"/>
    <lineage>
        <taxon>Eukaryota</taxon>
        <taxon>Fungi</taxon>
        <taxon>Dikarya</taxon>
        <taxon>Ascomycota</taxon>
        <taxon>Pezizomycotina</taxon>
        <taxon>Leotiomycetes</taxon>
        <taxon>Helotiales</taxon>
        <taxon>Hyaloscyphaceae</taxon>
        <taxon>Hyaloscypha</taxon>
        <taxon>Hyaloscypha bicolor</taxon>
    </lineage>
</organism>
<dbReference type="Proteomes" id="UP000235371">
    <property type="component" value="Unassembled WGS sequence"/>
</dbReference>
<comment type="similarity">
    <text evidence="4">Belongs to the FAD-dependent oxidoreductase 2 family. FRD/SDH subfamily.</text>
</comment>
<keyword evidence="2 4" id="KW-0274">FAD</keyword>
<dbReference type="SUPFAM" id="SSF51905">
    <property type="entry name" value="FAD/NAD(P)-binding domain"/>
    <property type="match status" value="1"/>
</dbReference>